<dbReference type="Proteomes" id="UP000299102">
    <property type="component" value="Unassembled WGS sequence"/>
</dbReference>
<evidence type="ECO:0000313" key="2">
    <source>
        <dbReference type="EMBL" id="GBP07860.1"/>
    </source>
</evidence>
<feature type="compositionally biased region" description="Basic and acidic residues" evidence="1">
    <location>
        <begin position="70"/>
        <end position="83"/>
    </location>
</feature>
<dbReference type="Gene3D" id="3.30.420.10">
    <property type="entry name" value="Ribonuclease H-like superfamily/Ribonuclease H"/>
    <property type="match status" value="1"/>
</dbReference>
<organism evidence="2 3">
    <name type="scientific">Eumeta variegata</name>
    <name type="common">Bagworm moth</name>
    <name type="synonym">Eumeta japonica</name>
    <dbReference type="NCBI Taxonomy" id="151549"/>
    <lineage>
        <taxon>Eukaryota</taxon>
        <taxon>Metazoa</taxon>
        <taxon>Ecdysozoa</taxon>
        <taxon>Arthropoda</taxon>
        <taxon>Hexapoda</taxon>
        <taxon>Insecta</taxon>
        <taxon>Pterygota</taxon>
        <taxon>Neoptera</taxon>
        <taxon>Endopterygota</taxon>
        <taxon>Lepidoptera</taxon>
        <taxon>Glossata</taxon>
        <taxon>Ditrysia</taxon>
        <taxon>Tineoidea</taxon>
        <taxon>Psychidae</taxon>
        <taxon>Oiketicinae</taxon>
        <taxon>Eumeta</taxon>
    </lineage>
</organism>
<feature type="compositionally biased region" description="Basic residues" evidence="1">
    <location>
        <begin position="15"/>
        <end position="24"/>
    </location>
</feature>
<dbReference type="Pfam" id="PF01359">
    <property type="entry name" value="Transposase_1"/>
    <property type="match status" value="1"/>
</dbReference>
<dbReference type="AlphaFoldDB" id="A0A4C1T2S0"/>
<evidence type="ECO:0008006" key="4">
    <source>
        <dbReference type="Google" id="ProtNLM"/>
    </source>
</evidence>
<feature type="region of interest" description="Disordered" evidence="1">
    <location>
        <begin position="1"/>
        <end position="24"/>
    </location>
</feature>
<dbReference type="GO" id="GO:0003676">
    <property type="term" value="F:nucleic acid binding"/>
    <property type="evidence" value="ECO:0007669"/>
    <property type="project" value="InterPro"/>
</dbReference>
<evidence type="ECO:0000313" key="3">
    <source>
        <dbReference type="Proteomes" id="UP000299102"/>
    </source>
</evidence>
<reference evidence="2 3" key="1">
    <citation type="journal article" date="2019" name="Commun. Biol.">
        <title>The bagworm genome reveals a unique fibroin gene that provides high tensile strength.</title>
        <authorList>
            <person name="Kono N."/>
            <person name="Nakamura H."/>
            <person name="Ohtoshi R."/>
            <person name="Tomita M."/>
            <person name="Numata K."/>
            <person name="Arakawa K."/>
        </authorList>
    </citation>
    <scope>NUCLEOTIDE SEQUENCE [LARGE SCALE GENOMIC DNA]</scope>
</reference>
<feature type="compositionally biased region" description="Polar residues" evidence="1">
    <location>
        <begin position="84"/>
        <end position="107"/>
    </location>
</feature>
<dbReference type="EMBL" id="BGZK01000028">
    <property type="protein sequence ID" value="GBP07860.1"/>
    <property type="molecule type" value="Genomic_DNA"/>
</dbReference>
<proteinExistence type="predicted"/>
<evidence type="ECO:0000256" key="1">
    <source>
        <dbReference type="SAM" id="MobiDB-lite"/>
    </source>
</evidence>
<dbReference type="InterPro" id="IPR001888">
    <property type="entry name" value="Transposase_1"/>
</dbReference>
<gene>
    <name evidence="2" type="ORF">EVAR_78037_1</name>
</gene>
<feature type="region of interest" description="Disordered" evidence="1">
    <location>
        <begin position="68"/>
        <end position="109"/>
    </location>
</feature>
<dbReference type="InterPro" id="IPR036397">
    <property type="entry name" value="RNaseH_sf"/>
</dbReference>
<name>A0A4C1T2S0_EUMVA</name>
<dbReference type="OrthoDB" id="6433213at2759"/>
<accession>A0A4C1T2S0</accession>
<sequence>MTGDEKSLQESAKNHGQKANKLHRLKSGLTRNKLMLCVWWDSKGIIHYQLLPPRKTTSSSLLPTTVETQARGREKTTGIDQQKRGSTVPNNKIESTARNMSSEPQTQRRLRLRSLKYLKLTLRQPDLGSTIQNEYGNIPSS</sequence>
<protein>
    <recommendedName>
        <fullName evidence="4">Mariner Mos1 transposase</fullName>
    </recommendedName>
</protein>
<keyword evidence="3" id="KW-1185">Reference proteome</keyword>
<comment type="caution">
    <text evidence="2">The sequence shown here is derived from an EMBL/GenBank/DDBJ whole genome shotgun (WGS) entry which is preliminary data.</text>
</comment>